<evidence type="ECO:0000256" key="2">
    <source>
        <dbReference type="ARBA" id="ARBA00004275"/>
    </source>
</evidence>
<dbReference type="Pfam" id="PF02036">
    <property type="entry name" value="SCP2"/>
    <property type="match status" value="1"/>
</dbReference>
<evidence type="ECO:0000256" key="3">
    <source>
        <dbReference type="ARBA" id="ARBA00006484"/>
    </source>
</evidence>
<comment type="subcellular location">
    <subcellularLocation>
        <location evidence="1">Mitochondrion</location>
    </subcellularLocation>
    <subcellularLocation>
        <location evidence="2">Peroxisome</location>
    </subcellularLocation>
</comment>
<dbReference type="EMBL" id="JAPWDV010000001">
    <property type="protein sequence ID" value="KAJ6224337.1"/>
    <property type="molecule type" value="Genomic_DNA"/>
</dbReference>
<dbReference type="GO" id="GO:0005777">
    <property type="term" value="C:peroxisome"/>
    <property type="evidence" value="ECO:0007669"/>
    <property type="project" value="UniProtKB-SubCell"/>
</dbReference>
<dbReference type="PANTHER" id="PTHR42808">
    <property type="entry name" value="HYDROXYSTEROID DEHYDROGENASE-LIKE PROTEIN 2"/>
    <property type="match status" value="1"/>
</dbReference>
<dbReference type="InterPro" id="IPR003033">
    <property type="entry name" value="SCP2_sterol-bd_dom"/>
</dbReference>
<dbReference type="PRINTS" id="PR00081">
    <property type="entry name" value="GDHRDH"/>
</dbReference>
<dbReference type="Gene3D" id="3.30.1050.10">
    <property type="entry name" value="SCP2 sterol-binding domain"/>
    <property type="match status" value="1"/>
</dbReference>
<evidence type="ECO:0000256" key="1">
    <source>
        <dbReference type="ARBA" id="ARBA00004173"/>
    </source>
</evidence>
<proteinExistence type="inferred from homology"/>
<dbReference type="PANTHER" id="PTHR42808:SF3">
    <property type="entry name" value="HYDROXYSTEROID DEHYDROGENASE-LIKE PROTEIN 2"/>
    <property type="match status" value="1"/>
</dbReference>
<keyword evidence="11" id="KW-1185">Reference proteome</keyword>
<dbReference type="CDD" id="cd09762">
    <property type="entry name" value="HSDL2_SDR_c"/>
    <property type="match status" value="1"/>
</dbReference>
<dbReference type="Pfam" id="PF00106">
    <property type="entry name" value="adh_short"/>
    <property type="match status" value="1"/>
</dbReference>
<dbReference type="Gene3D" id="3.40.50.720">
    <property type="entry name" value="NAD(P)-binding Rossmann-like Domain"/>
    <property type="match status" value="1"/>
</dbReference>
<dbReference type="InterPro" id="IPR002347">
    <property type="entry name" value="SDR_fam"/>
</dbReference>
<dbReference type="InterPro" id="IPR051935">
    <property type="entry name" value="HSDL2"/>
</dbReference>
<evidence type="ECO:0000256" key="8">
    <source>
        <dbReference type="ARBA" id="ARBA00040243"/>
    </source>
</evidence>
<evidence type="ECO:0000313" key="10">
    <source>
        <dbReference type="EMBL" id="KAJ6224337.1"/>
    </source>
</evidence>
<dbReference type="InterPro" id="IPR036291">
    <property type="entry name" value="NAD(P)-bd_dom_sf"/>
</dbReference>
<name>A0A9Q0MH61_BLOTA</name>
<sequence length="412" mass="44663">MIPNTGAFVGKTIFVSGGSRGIGKAIALKLAKDGANVVIAAKTTEKHPKLEGTIFTAAQEIEAAGGKCLPVQCDLRDEDAVKNAFDKTLQKFGGLDVLVNNASAISLTGTEDTTMKKYDLMHQINIRGTFMSTKYAIPALKKGNNPHILNLSPPLLMEPIWFGPHVAYTMAKYGMSMCVLGMAQEFKEYGIGVNALWPRTAIWTAAMAMLGGGGETAKMCRTVDIIADSAYSILSEDSKKVTGNFFIDEVYLREKGVTDFDQYAIVKGGDLMADFFIPQSLMKGLVSIYSSSDNAKEGDSVNNDSGIVDKIFAKAQSVITDEVKKQLNAVMVFNVSGKNYLIDAHASRPLKIELVTDPPKSDVTMVTDEETFIKMSKGEVKPTSAFMSGKLKIKGNIAIGMKFEKLFKELKV</sequence>
<evidence type="ECO:0000256" key="5">
    <source>
        <dbReference type="ARBA" id="ARBA00023002"/>
    </source>
</evidence>
<gene>
    <name evidence="10" type="ORF">RDWZM_002882</name>
</gene>
<dbReference type="GO" id="GO:0005739">
    <property type="term" value="C:mitochondrion"/>
    <property type="evidence" value="ECO:0007669"/>
    <property type="project" value="UniProtKB-SubCell"/>
</dbReference>
<dbReference type="OMA" id="GFSCLWP"/>
<dbReference type="GO" id="GO:0016491">
    <property type="term" value="F:oxidoreductase activity"/>
    <property type="evidence" value="ECO:0007669"/>
    <property type="project" value="UniProtKB-KW"/>
</dbReference>
<accession>A0A9Q0MH61</accession>
<evidence type="ECO:0000256" key="7">
    <source>
        <dbReference type="ARBA" id="ARBA00023140"/>
    </source>
</evidence>
<reference evidence="10" key="1">
    <citation type="submission" date="2022-12" db="EMBL/GenBank/DDBJ databases">
        <title>Genome assemblies of Blomia tropicalis.</title>
        <authorList>
            <person name="Cui Y."/>
        </authorList>
    </citation>
    <scope>NUCLEOTIDE SEQUENCE</scope>
    <source>
        <tissue evidence="10">Adult mites</tissue>
    </source>
</reference>
<keyword evidence="6" id="KW-0496">Mitochondrion</keyword>
<feature type="domain" description="SCP2" evidence="9">
    <location>
        <begin position="319"/>
        <end position="408"/>
    </location>
</feature>
<dbReference type="AlphaFoldDB" id="A0A9Q0MH61"/>
<dbReference type="NCBIfam" id="NF006133">
    <property type="entry name" value="PRK08278.1"/>
    <property type="match status" value="1"/>
</dbReference>
<keyword evidence="5" id="KW-0560">Oxidoreductase</keyword>
<evidence type="ECO:0000313" key="11">
    <source>
        <dbReference type="Proteomes" id="UP001142055"/>
    </source>
</evidence>
<evidence type="ECO:0000256" key="6">
    <source>
        <dbReference type="ARBA" id="ARBA00023128"/>
    </source>
</evidence>
<dbReference type="Proteomes" id="UP001142055">
    <property type="component" value="Chromosome 1"/>
</dbReference>
<evidence type="ECO:0000259" key="9">
    <source>
        <dbReference type="Pfam" id="PF02036"/>
    </source>
</evidence>
<keyword evidence="7" id="KW-0576">Peroxisome</keyword>
<dbReference type="SUPFAM" id="SSF55718">
    <property type="entry name" value="SCP-like"/>
    <property type="match status" value="1"/>
</dbReference>
<evidence type="ECO:0000256" key="4">
    <source>
        <dbReference type="ARBA" id="ARBA00022857"/>
    </source>
</evidence>
<organism evidence="10 11">
    <name type="scientific">Blomia tropicalis</name>
    <name type="common">Mite</name>
    <dbReference type="NCBI Taxonomy" id="40697"/>
    <lineage>
        <taxon>Eukaryota</taxon>
        <taxon>Metazoa</taxon>
        <taxon>Ecdysozoa</taxon>
        <taxon>Arthropoda</taxon>
        <taxon>Chelicerata</taxon>
        <taxon>Arachnida</taxon>
        <taxon>Acari</taxon>
        <taxon>Acariformes</taxon>
        <taxon>Sarcoptiformes</taxon>
        <taxon>Astigmata</taxon>
        <taxon>Glycyphagoidea</taxon>
        <taxon>Echimyopodidae</taxon>
        <taxon>Blomia</taxon>
    </lineage>
</organism>
<dbReference type="InterPro" id="IPR036527">
    <property type="entry name" value="SCP2_sterol-bd_dom_sf"/>
</dbReference>
<dbReference type="FunFam" id="3.40.50.720:FF:000301">
    <property type="entry name" value="Hydroxysteroid dehydrogenase like 2"/>
    <property type="match status" value="1"/>
</dbReference>
<dbReference type="SUPFAM" id="SSF51735">
    <property type="entry name" value="NAD(P)-binding Rossmann-fold domains"/>
    <property type="match status" value="1"/>
</dbReference>
<comment type="similarity">
    <text evidence="3">Belongs to the short-chain dehydrogenases/reductases (SDR) family.</text>
</comment>
<protein>
    <recommendedName>
        <fullName evidence="8">Hydroxysteroid dehydrogenase-like protein 2</fullName>
    </recommendedName>
</protein>
<keyword evidence="4" id="KW-0521">NADP</keyword>
<comment type="caution">
    <text evidence="10">The sequence shown here is derived from an EMBL/GenBank/DDBJ whole genome shotgun (WGS) entry which is preliminary data.</text>
</comment>